<evidence type="ECO:0000256" key="4">
    <source>
        <dbReference type="ARBA" id="ARBA00023277"/>
    </source>
</evidence>
<evidence type="ECO:0000256" key="2">
    <source>
        <dbReference type="ARBA" id="ARBA00022723"/>
    </source>
</evidence>
<dbReference type="Proteomes" id="UP001528823">
    <property type="component" value="Unassembled WGS sequence"/>
</dbReference>
<dbReference type="CDD" id="cd00854">
    <property type="entry name" value="NagA"/>
    <property type="match status" value="1"/>
</dbReference>
<dbReference type="Pfam" id="PF22643">
    <property type="entry name" value="NagA_N"/>
    <property type="match status" value="1"/>
</dbReference>
<comment type="similarity">
    <text evidence="1 5">Belongs to the metallo-dependent hydrolases superfamily. NagA family.</text>
</comment>
<dbReference type="Pfam" id="PF01979">
    <property type="entry name" value="Amidohydro_1"/>
    <property type="match status" value="1"/>
</dbReference>
<name>A0ABT5UI56_9GAMM</name>
<proteinExistence type="inferred from homology"/>
<dbReference type="InterPro" id="IPR003764">
    <property type="entry name" value="GlcNAc_6-P_deAcase"/>
</dbReference>
<dbReference type="InterPro" id="IPR011059">
    <property type="entry name" value="Metal-dep_hydrolase_composite"/>
</dbReference>
<dbReference type="NCBIfam" id="TIGR00221">
    <property type="entry name" value="nagA"/>
    <property type="match status" value="1"/>
</dbReference>
<evidence type="ECO:0000256" key="1">
    <source>
        <dbReference type="ARBA" id="ARBA00010716"/>
    </source>
</evidence>
<protein>
    <submittedName>
        <fullName evidence="7">N-acetylglucosamine-6-phosphate deacetylase</fullName>
        <ecNumber evidence="7">3.5.1.25</ecNumber>
    </submittedName>
</protein>
<organism evidence="7 8">
    <name type="scientific">Spartinivicinus poritis</name>
    <dbReference type="NCBI Taxonomy" id="2994640"/>
    <lineage>
        <taxon>Bacteria</taxon>
        <taxon>Pseudomonadati</taxon>
        <taxon>Pseudomonadota</taxon>
        <taxon>Gammaproteobacteria</taxon>
        <taxon>Oceanospirillales</taxon>
        <taxon>Zooshikellaceae</taxon>
        <taxon>Spartinivicinus</taxon>
    </lineage>
</organism>
<dbReference type="EMBL" id="JAPMOU010000052">
    <property type="protein sequence ID" value="MDE1465118.1"/>
    <property type="molecule type" value="Genomic_DNA"/>
</dbReference>
<dbReference type="PIRSF" id="PIRSF038994">
    <property type="entry name" value="NagA"/>
    <property type="match status" value="1"/>
</dbReference>
<evidence type="ECO:0000313" key="7">
    <source>
        <dbReference type="EMBL" id="MDE1465118.1"/>
    </source>
</evidence>
<dbReference type="EC" id="3.5.1.25" evidence="7"/>
<gene>
    <name evidence="7" type="primary">nagA</name>
    <name evidence="7" type="ORF">ORQ98_24455</name>
</gene>
<evidence type="ECO:0000256" key="5">
    <source>
        <dbReference type="PIRNR" id="PIRNR038994"/>
    </source>
</evidence>
<evidence type="ECO:0000259" key="6">
    <source>
        <dbReference type="Pfam" id="PF01979"/>
    </source>
</evidence>
<keyword evidence="4 5" id="KW-0119">Carbohydrate metabolism</keyword>
<sequence>MSEYALISPQLFDGEQWYEDYALWIANTKIKAVLPIAKLPTELARFTYEGIMAPGFVDLQVNGGGGVLFNNEPTLEALEKMLVAHCQHGTTMMLPTLITAPWELMKEAVAVVNEAIALNMPGILGIHLEGPFLNPQRKGAHQPALMCQLATGVVSQLPKLVSGTMLMTLAPELTDEWVIKQLIAEGFILFAGHSNATEQQANVGFNAGITGVTHLYNAMSPMTTREPGLVGAALTNDQVWVDIIADGYHIHPANMQLAIKCKPPGKVFLVTDAMATVGAEDCHWFMLDGERIEVSDGRCVNQQGVLAGAHLGMNQAVKNILQMTDLPLDEALRMASLYPATAIKQEKQLGQLKPGFRACVTVLDKALDVLATVSDGVIFPNTAK</sequence>
<dbReference type="GO" id="GO:0008448">
    <property type="term" value="F:N-acetylglucosamine-6-phosphate deacetylase activity"/>
    <property type="evidence" value="ECO:0007669"/>
    <property type="project" value="UniProtKB-EC"/>
</dbReference>
<keyword evidence="3 5" id="KW-0378">Hydrolase</keyword>
<dbReference type="RefSeq" id="WP_274691429.1">
    <property type="nucleotide sequence ID" value="NZ_JAPMOU010000052.1"/>
</dbReference>
<dbReference type="PANTHER" id="PTHR11113:SF14">
    <property type="entry name" value="N-ACETYLGLUCOSAMINE-6-PHOSPHATE DEACETYLASE"/>
    <property type="match status" value="1"/>
</dbReference>
<reference evidence="7 8" key="1">
    <citation type="submission" date="2022-11" db="EMBL/GenBank/DDBJ databases">
        <title>Spartinivicinus poritis sp. nov., isolated from scleractinian coral Porites lutea.</title>
        <authorList>
            <person name="Zhang G."/>
            <person name="Cai L."/>
            <person name="Wei Q."/>
        </authorList>
    </citation>
    <scope>NUCLEOTIDE SEQUENCE [LARGE SCALE GENOMIC DNA]</scope>
    <source>
        <strain evidence="7 8">A2-2</strain>
    </source>
</reference>
<dbReference type="PANTHER" id="PTHR11113">
    <property type="entry name" value="N-ACETYLGLUCOSAMINE-6-PHOSPHATE DEACETYLASE"/>
    <property type="match status" value="1"/>
</dbReference>
<dbReference type="Gene3D" id="3.20.20.140">
    <property type="entry name" value="Metal-dependent hydrolases"/>
    <property type="match status" value="1"/>
</dbReference>
<dbReference type="InterPro" id="IPR006680">
    <property type="entry name" value="Amidohydro-rel"/>
</dbReference>
<dbReference type="SUPFAM" id="SSF51556">
    <property type="entry name" value="Metallo-dependent hydrolases"/>
    <property type="match status" value="1"/>
</dbReference>
<comment type="caution">
    <text evidence="7">The sequence shown here is derived from an EMBL/GenBank/DDBJ whole genome shotgun (WGS) entry which is preliminary data.</text>
</comment>
<feature type="domain" description="Amidohydrolase-related" evidence="6">
    <location>
        <begin position="51"/>
        <end position="376"/>
    </location>
</feature>
<keyword evidence="2" id="KW-0479">Metal-binding</keyword>
<accession>A0ABT5UI56</accession>
<keyword evidence="8" id="KW-1185">Reference proteome</keyword>
<dbReference type="Gene3D" id="2.30.40.10">
    <property type="entry name" value="Urease, subunit C, domain 1"/>
    <property type="match status" value="1"/>
</dbReference>
<evidence type="ECO:0000313" key="8">
    <source>
        <dbReference type="Proteomes" id="UP001528823"/>
    </source>
</evidence>
<dbReference type="InterPro" id="IPR032466">
    <property type="entry name" value="Metal_Hydrolase"/>
</dbReference>
<dbReference type="SUPFAM" id="SSF51338">
    <property type="entry name" value="Composite domain of metallo-dependent hydrolases"/>
    <property type="match status" value="1"/>
</dbReference>
<evidence type="ECO:0000256" key="3">
    <source>
        <dbReference type="ARBA" id="ARBA00022801"/>
    </source>
</evidence>